<evidence type="ECO:0000313" key="2">
    <source>
        <dbReference type="EnsemblMetazoa" id="ACUA017439-PA"/>
    </source>
</evidence>
<dbReference type="EMBL" id="AXCM01000181">
    <property type="status" value="NOT_ANNOTATED_CDS"/>
    <property type="molecule type" value="Genomic_DNA"/>
</dbReference>
<dbReference type="EnsemblMetazoa" id="ACUA017439-RA">
    <property type="protein sequence ID" value="ACUA017439-PA"/>
    <property type="gene ID" value="ACUA017439"/>
</dbReference>
<dbReference type="InterPro" id="IPR050704">
    <property type="entry name" value="Peptidase_C85-like"/>
</dbReference>
<dbReference type="PROSITE" id="PS50802">
    <property type="entry name" value="OTU"/>
    <property type="match status" value="1"/>
</dbReference>
<dbReference type="GO" id="GO:0061578">
    <property type="term" value="F:K63-linked deubiquitinase activity"/>
    <property type="evidence" value="ECO:0007669"/>
    <property type="project" value="TreeGrafter"/>
</dbReference>
<dbReference type="InterPro" id="IPR003323">
    <property type="entry name" value="OTU_dom"/>
</dbReference>
<dbReference type="InterPro" id="IPR038765">
    <property type="entry name" value="Papain-like_cys_pep_sf"/>
</dbReference>
<dbReference type="PANTHER" id="PTHR12419">
    <property type="entry name" value="OTU DOMAIN CONTAINING PROTEIN"/>
    <property type="match status" value="1"/>
</dbReference>
<reference evidence="3" key="1">
    <citation type="submission" date="2013-09" db="EMBL/GenBank/DDBJ databases">
        <title>The Genome Sequence of Anopheles culicifacies species A.</title>
        <authorList>
            <consortium name="The Broad Institute Genomics Platform"/>
            <person name="Neafsey D.E."/>
            <person name="Besansky N."/>
            <person name="Howell P."/>
            <person name="Walton C."/>
            <person name="Young S.K."/>
            <person name="Zeng Q."/>
            <person name="Gargeya S."/>
            <person name="Fitzgerald M."/>
            <person name="Haas B."/>
            <person name="Abouelleil A."/>
            <person name="Allen A.W."/>
            <person name="Alvarado L."/>
            <person name="Arachchi H.M."/>
            <person name="Berlin A.M."/>
            <person name="Chapman S.B."/>
            <person name="Gainer-Dewar J."/>
            <person name="Goldberg J."/>
            <person name="Griggs A."/>
            <person name="Gujja S."/>
            <person name="Hansen M."/>
            <person name="Howarth C."/>
            <person name="Imamovic A."/>
            <person name="Ireland A."/>
            <person name="Larimer J."/>
            <person name="McCowan C."/>
            <person name="Murphy C."/>
            <person name="Pearson M."/>
            <person name="Poon T.W."/>
            <person name="Priest M."/>
            <person name="Roberts A."/>
            <person name="Saif S."/>
            <person name="Shea T."/>
            <person name="Sisk P."/>
            <person name="Sykes S."/>
            <person name="Wortman J."/>
            <person name="Nusbaum C."/>
            <person name="Birren B."/>
        </authorList>
    </citation>
    <scope>NUCLEOTIDE SEQUENCE [LARGE SCALE GENOMIC DNA]</scope>
    <source>
        <strain evidence="3">A-37</strain>
    </source>
</reference>
<dbReference type="AlphaFoldDB" id="A0A182MG28"/>
<reference evidence="2" key="2">
    <citation type="submission" date="2020-05" db="UniProtKB">
        <authorList>
            <consortium name="EnsemblMetazoa"/>
        </authorList>
    </citation>
    <scope>IDENTIFICATION</scope>
    <source>
        <strain evidence="2">A-37</strain>
    </source>
</reference>
<name>A0A182MG28_9DIPT</name>
<evidence type="ECO:0000313" key="3">
    <source>
        <dbReference type="Proteomes" id="UP000075883"/>
    </source>
</evidence>
<dbReference type="STRING" id="139723.A0A182MG28"/>
<evidence type="ECO:0000259" key="1">
    <source>
        <dbReference type="PROSITE" id="PS50802"/>
    </source>
</evidence>
<protein>
    <recommendedName>
        <fullName evidence="1">OTU domain-containing protein</fullName>
    </recommendedName>
</protein>
<dbReference type="PANTHER" id="PTHR12419:SF115">
    <property type="entry name" value="PROTEIN OVARIAN TUMOR LOCUS-RELATED"/>
    <property type="match status" value="1"/>
</dbReference>
<dbReference type="CDD" id="cd22753">
    <property type="entry name" value="OTU_ALG13-like"/>
    <property type="match status" value="1"/>
</dbReference>
<dbReference type="VEuPathDB" id="VectorBase:ACUA017439"/>
<sequence>MCAERLNREFGSGCRETPDIYNKFLEQLGYYRKHAATDSTSLFRVVSELQYDVQLYHWKVRLECVRFMRNNRGIFAKDVKYSYDSYVNNLTRTRTYGNLLELKALGLRYKANIFLFEPLTHGKWYIYNSKYKTTWRIYFGRDNHFDAVYPLEYMKVAAECQSIVYQLLYKDVLGLPDVEYAVERMLHDPDDKYIQYEKDADGTTIAITPDGLQMQLSKPGNTQCALMYSHLCHFHNQDNFDSIHEFFCLYGSDAGCRVYIGEYCQDRTSKPNPLLTDANSSCVRQLLALGITPFPYKAAKSLDPCIYRNVEYDVWREVRLAKINELLEAEKRFQNEKTSKWGEHLNQHPMMRKAPREQGLPQIASISTAPAYIEGNGSLYELEPVKYVDVYGRIDTPVTNTPTYQVQQFYIPAPDPYAGNAFGILSAEPNHLTFGENGSHPIGVQGCIYNPYPATTPSLVR</sequence>
<keyword evidence="3" id="KW-1185">Reference proteome</keyword>
<dbReference type="Proteomes" id="UP000075883">
    <property type="component" value="Unassembled WGS sequence"/>
</dbReference>
<dbReference type="InterPro" id="IPR049769">
    <property type="entry name" value="OTU_OTU"/>
</dbReference>
<feature type="domain" description="OTU" evidence="1">
    <location>
        <begin position="30"/>
        <end position="151"/>
    </location>
</feature>
<dbReference type="SUPFAM" id="SSF54001">
    <property type="entry name" value="Cysteine proteinases"/>
    <property type="match status" value="1"/>
</dbReference>
<proteinExistence type="predicted"/>
<accession>A0A182MG28</accession>
<dbReference type="Gene3D" id="3.90.70.80">
    <property type="match status" value="1"/>
</dbReference>
<organism evidence="2 3">
    <name type="scientific">Anopheles culicifacies</name>
    <dbReference type="NCBI Taxonomy" id="139723"/>
    <lineage>
        <taxon>Eukaryota</taxon>
        <taxon>Metazoa</taxon>
        <taxon>Ecdysozoa</taxon>
        <taxon>Arthropoda</taxon>
        <taxon>Hexapoda</taxon>
        <taxon>Insecta</taxon>
        <taxon>Pterygota</taxon>
        <taxon>Neoptera</taxon>
        <taxon>Endopterygota</taxon>
        <taxon>Diptera</taxon>
        <taxon>Nematocera</taxon>
        <taxon>Culicoidea</taxon>
        <taxon>Culicidae</taxon>
        <taxon>Anophelinae</taxon>
        <taxon>Anopheles</taxon>
        <taxon>culicifacies species complex</taxon>
    </lineage>
</organism>